<sequence length="90" mass="11090">MMDDWRLTDQKKYLLGQNLRKKMFIPRRKDWEHEHCVFCWAKFPTEYAEGYCTEDESVWICPGCYRDFREKFQWTVLEESKEKQTAVDLP</sequence>
<reference evidence="1" key="2">
    <citation type="submission" date="2021-04" db="EMBL/GenBank/DDBJ databases">
        <authorList>
            <person name="Gilroy R."/>
        </authorList>
    </citation>
    <scope>NUCLEOTIDE SEQUENCE</scope>
    <source>
        <strain evidence="1">3436</strain>
    </source>
</reference>
<dbReference type="EMBL" id="DXBO01000085">
    <property type="protein sequence ID" value="HIZ48213.1"/>
    <property type="molecule type" value="Genomic_DNA"/>
</dbReference>
<organism evidence="1 2">
    <name type="scientific">Candidatus Gemmiger excrementavium</name>
    <dbReference type="NCBI Taxonomy" id="2838608"/>
    <lineage>
        <taxon>Bacteria</taxon>
        <taxon>Bacillati</taxon>
        <taxon>Bacillota</taxon>
        <taxon>Clostridia</taxon>
        <taxon>Eubacteriales</taxon>
        <taxon>Gemmiger</taxon>
    </lineage>
</organism>
<name>A0A9D2F2L9_9FIRM</name>
<accession>A0A9D2F2L9</accession>
<dbReference type="AlphaFoldDB" id="A0A9D2F2L9"/>
<proteinExistence type="predicted"/>
<gene>
    <name evidence="1" type="ORF">H9810_05790</name>
</gene>
<dbReference type="Proteomes" id="UP000824031">
    <property type="component" value="Unassembled WGS sequence"/>
</dbReference>
<reference evidence="1" key="1">
    <citation type="journal article" date="2021" name="PeerJ">
        <title>Extensive microbial diversity within the chicken gut microbiome revealed by metagenomics and culture.</title>
        <authorList>
            <person name="Gilroy R."/>
            <person name="Ravi A."/>
            <person name="Getino M."/>
            <person name="Pursley I."/>
            <person name="Horton D.L."/>
            <person name="Alikhan N.F."/>
            <person name="Baker D."/>
            <person name="Gharbi K."/>
            <person name="Hall N."/>
            <person name="Watson M."/>
            <person name="Adriaenssens E.M."/>
            <person name="Foster-Nyarko E."/>
            <person name="Jarju S."/>
            <person name="Secka A."/>
            <person name="Antonio M."/>
            <person name="Oren A."/>
            <person name="Chaudhuri R.R."/>
            <person name="La Ragione R."/>
            <person name="Hildebrand F."/>
            <person name="Pallen M.J."/>
        </authorList>
    </citation>
    <scope>NUCLEOTIDE SEQUENCE</scope>
    <source>
        <strain evidence="1">3436</strain>
    </source>
</reference>
<evidence type="ECO:0000313" key="1">
    <source>
        <dbReference type="EMBL" id="HIZ48213.1"/>
    </source>
</evidence>
<evidence type="ECO:0000313" key="2">
    <source>
        <dbReference type="Proteomes" id="UP000824031"/>
    </source>
</evidence>
<comment type="caution">
    <text evidence="1">The sequence shown here is derived from an EMBL/GenBank/DDBJ whole genome shotgun (WGS) entry which is preliminary data.</text>
</comment>
<protein>
    <submittedName>
        <fullName evidence="1">DUF1289 domain-containing protein</fullName>
    </submittedName>
</protein>